<dbReference type="OrthoDB" id="4218858at2"/>
<dbReference type="RefSeq" id="WP_089222421.1">
    <property type="nucleotide sequence ID" value="NZ_FZOF01000002.1"/>
</dbReference>
<evidence type="ECO:0000313" key="2">
    <source>
        <dbReference type="Proteomes" id="UP000198280"/>
    </source>
</evidence>
<protein>
    <submittedName>
        <fullName evidence="1">Uncharacterized protein</fullName>
    </submittedName>
</protein>
<evidence type="ECO:0000313" key="1">
    <source>
        <dbReference type="EMBL" id="SNS00722.1"/>
    </source>
</evidence>
<sequence>MGLIAELWLTGLVPARDGLYRVDDAAFDVRIDGPGLPGFGIGEPFDVAAGLAEDPGCVTEVESHPRGVVELRDGTGYVCCGEGGHGAHGFFARLDSDGGLLWVVALPGSSPFELAEVEGRYATFTDNLGRSLSVDLAAAEFGVRRPLV</sequence>
<proteinExistence type="predicted"/>
<accession>A0A239AZH3</accession>
<name>A0A239AZH3_9ACTN</name>
<keyword evidence="2" id="KW-1185">Reference proteome</keyword>
<organism evidence="1 2">
    <name type="scientific">Actinacidiphila glaucinigra</name>
    <dbReference type="NCBI Taxonomy" id="235986"/>
    <lineage>
        <taxon>Bacteria</taxon>
        <taxon>Bacillati</taxon>
        <taxon>Actinomycetota</taxon>
        <taxon>Actinomycetes</taxon>
        <taxon>Kitasatosporales</taxon>
        <taxon>Streptomycetaceae</taxon>
        <taxon>Actinacidiphila</taxon>
    </lineage>
</organism>
<dbReference type="EMBL" id="FZOF01000002">
    <property type="protein sequence ID" value="SNS00722.1"/>
    <property type="molecule type" value="Genomic_DNA"/>
</dbReference>
<dbReference type="AlphaFoldDB" id="A0A239AZH3"/>
<reference evidence="1 2" key="1">
    <citation type="submission" date="2017-06" db="EMBL/GenBank/DDBJ databases">
        <authorList>
            <person name="Kim H.J."/>
            <person name="Triplett B.A."/>
        </authorList>
    </citation>
    <scope>NUCLEOTIDE SEQUENCE [LARGE SCALE GENOMIC DNA]</scope>
    <source>
        <strain evidence="1 2">CGMCC 4.1858</strain>
    </source>
</reference>
<gene>
    <name evidence="1" type="ORF">SAMN05216252_102261</name>
</gene>
<dbReference type="Proteomes" id="UP000198280">
    <property type="component" value="Unassembled WGS sequence"/>
</dbReference>